<reference evidence="2" key="2">
    <citation type="submission" date="2015-01" db="EMBL/GenBank/DDBJ databases">
        <title>Evolutionary Origins and Diversification of the Mycorrhizal Mutualists.</title>
        <authorList>
            <consortium name="DOE Joint Genome Institute"/>
            <consortium name="Mycorrhizal Genomics Consortium"/>
            <person name="Kohler A."/>
            <person name="Kuo A."/>
            <person name="Nagy L.G."/>
            <person name="Floudas D."/>
            <person name="Copeland A."/>
            <person name="Barry K.W."/>
            <person name="Cichocki N."/>
            <person name="Veneault-Fourrey C."/>
            <person name="LaButti K."/>
            <person name="Lindquist E.A."/>
            <person name="Lipzen A."/>
            <person name="Lundell T."/>
            <person name="Morin E."/>
            <person name="Murat C."/>
            <person name="Riley R."/>
            <person name="Ohm R."/>
            <person name="Sun H."/>
            <person name="Tunlid A."/>
            <person name="Henrissat B."/>
            <person name="Grigoriev I.V."/>
            <person name="Hibbett D.S."/>
            <person name="Martin F."/>
        </authorList>
    </citation>
    <scope>NUCLEOTIDE SEQUENCE [LARGE SCALE GENOMIC DNA]</scope>
    <source>
        <strain evidence="2">h7</strain>
    </source>
</reference>
<dbReference type="EMBL" id="KN831793">
    <property type="protein sequence ID" value="KIM37986.1"/>
    <property type="molecule type" value="Genomic_DNA"/>
</dbReference>
<dbReference type="STRING" id="686832.A0A0C3C2Z2"/>
<dbReference type="OrthoDB" id="2992500at2759"/>
<sequence>MNNLSDDILSSMFSYLMTSTAILPPSLGDDPRLQLMAVSRRWRDVIFNSSNLWDTVIVLPRSPETSLELLMIASKWLEIRFVRDHVLSTFFLRPMYLNRQGPRNRTRTGEIFRVLEDGFLPVARGTKSLSCTLSTDHGIQSFFAIPPGTFGCLEKLNISLPSLPDQGLAHRTKTMIKDKLRTFTAFQNLRHLRSALINISNGIHPLLLRIPWSQLTSLDMRSTRLRPNVFLEVLSASALSLKEGSFTIRFKRTRSTASAPQETFRIVKARFLQYLRLRLINPSRDKRFLFHLYLTALSHLKIDLDDRAGWRMWIYHRLLSRSSSTLRSLEFMDAPPQVPRRIDAVGHDLEGLFARCPNLERLQLPIGVHMPQMTVNKIAEGSLLPYLRSLEVFSTVGIDILEMVGRRNELVYRRFGIGSSELGSGTAAYAPFFAHVVLHTLLENRSNATLARRYIRLFSSSQGTVFDFRFWVESNSRYTMIRLNSIG</sequence>
<gene>
    <name evidence="1" type="ORF">M413DRAFT_12975</name>
</gene>
<proteinExistence type="predicted"/>
<reference evidence="1 2" key="1">
    <citation type="submission" date="2014-04" db="EMBL/GenBank/DDBJ databases">
        <authorList>
            <consortium name="DOE Joint Genome Institute"/>
            <person name="Kuo A."/>
            <person name="Gay G."/>
            <person name="Dore J."/>
            <person name="Kohler A."/>
            <person name="Nagy L.G."/>
            <person name="Floudas D."/>
            <person name="Copeland A."/>
            <person name="Barry K.W."/>
            <person name="Cichocki N."/>
            <person name="Veneault-Fourrey C."/>
            <person name="LaButti K."/>
            <person name="Lindquist E.A."/>
            <person name="Lipzen A."/>
            <person name="Lundell T."/>
            <person name="Morin E."/>
            <person name="Murat C."/>
            <person name="Sun H."/>
            <person name="Tunlid A."/>
            <person name="Henrissat B."/>
            <person name="Grigoriev I.V."/>
            <person name="Hibbett D.S."/>
            <person name="Martin F."/>
            <person name="Nordberg H.P."/>
            <person name="Cantor M.N."/>
            <person name="Hua S.X."/>
        </authorList>
    </citation>
    <scope>NUCLEOTIDE SEQUENCE [LARGE SCALE GENOMIC DNA]</scope>
    <source>
        <strain evidence="2">h7</strain>
    </source>
</reference>
<evidence type="ECO:0000313" key="2">
    <source>
        <dbReference type="Proteomes" id="UP000053424"/>
    </source>
</evidence>
<keyword evidence="2" id="KW-1185">Reference proteome</keyword>
<dbReference type="Proteomes" id="UP000053424">
    <property type="component" value="Unassembled WGS sequence"/>
</dbReference>
<dbReference type="AlphaFoldDB" id="A0A0C3C2Z2"/>
<dbReference type="HOGENOM" id="CLU_043415_0_0_1"/>
<name>A0A0C3C2Z2_HEBCY</name>
<protein>
    <submittedName>
        <fullName evidence="1">Uncharacterized protein</fullName>
    </submittedName>
</protein>
<evidence type="ECO:0000313" key="1">
    <source>
        <dbReference type="EMBL" id="KIM37986.1"/>
    </source>
</evidence>
<dbReference type="InterPro" id="IPR032675">
    <property type="entry name" value="LRR_dom_sf"/>
</dbReference>
<dbReference type="Gene3D" id="1.20.1280.50">
    <property type="match status" value="1"/>
</dbReference>
<dbReference type="Gene3D" id="3.80.10.10">
    <property type="entry name" value="Ribonuclease Inhibitor"/>
    <property type="match status" value="1"/>
</dbReference>
<organism evidence="1 2">
    <name type="scientific">Hebeloma cylindrosporum</name>
    <dbReference type="NCBI Taxonomy" id="76867"/>
    <lineage>
        <taxon>Eukaryota</taxon>
        <taxon>Fungi</taxon>
        <taxon>Dikarya</taxon>
        <taxon>Basidiomycota</taxon>
        <taxon>Agaricomycotina</taxon>
        <taxon>Agaricomycetes</taxon>
        <taxon>Agaricomycetidae</taxon>
        <taxon>Agaricales</taxon>
        <taxon>Agaricineae</taxon>
        <taxon>Hymenogastraceae</taxon>
        <taxon>Hebeloma</taxon>
    </lineage>
</organism>
<accession>A0A0C3C2Z2</accession>